<proteinExistence type="predicted"/>
<evidence type="ECO:0000256" key="1">
    <source>
        <dbReference type="SAM" id="SignalP"/>
    </source>
</evidence>
<organism evidence="2 3">
    <name type="scientific">Cladosporium halotolerans</name>
    <dbReference type="NCBI Taxonomy" id="1052096"/>
    <lineage>
        <taxon>Eukaryota</taxon>
        <taxon>Fungi</taxon>
        <taxon>Dikarya</taxon>
        <taxon>Ascomycota</taxon>
        <taxon>Pezizomycotina</taxon>
        <taxon>Dothideomycetes</taxon>
        <taxon>Dothideomycetidae</taxon>
        <taxon>Cladosporiales</taxon>
        <taxon>Cladosporiaceae</taxon>
        <taxon>Cladosporium</taxon>
    </lineage>
</organism>
<protein>
    <submittedName>
        <fullName evidence="2">Uncharacterized protein</fullName>
    </submittedName>
</protein>
<accession>A0AB34KZ28</accession>
<comment type="caution">
    <text evidence="2">The sequence shown here is derived from an EMBL/GenBank/DDBJ whole genome shotgun (WGS) entry which is preliminary data.</text>
</comment>
<dbReference type="GeneID" id="96002489"/>
<feature type="chain" id="PRO_5044281706" evidence="1">
    <location>
        <begin position="28"/>
        <end position="253"/>
    </location>
</feature>
<feature type="signal peptide" evidence="1">
    <location>
        <begin position="1"/>
        <end position="27"/>
    </location>
</feature>
<dbReference type="AlphaFoldDB" id="A0AB34KZ28"/>
<dbReference type="RefSeq" id="XP_069233384.1">
    <property type="nucleotide sequence ID" value="XM_069369651.1"/>
</dbReference>
<dbReference type="EMBL" id="JAAQHG020000003">
    <property type="protein sequence ID" value="KAL1590279.1"/>
    <property type="molecule type" value="Genomic_DNA"/>
</dbReference>
<keyword evidence="3" id="KW-1185">Reference proteome</keyword>
<dbReference type="Proteomes" id="UP000803884">
    <property type="component" value="Unassembled WGS sequence"/>
</dbReference>
<gene>
    <name evidence="2" type="ORF">WHR41_01045</name>
</gene>
<evidence type="ECO:0000313" key="3">
    <source>
        <dbReference type="Proteomes" id="UP000803884"/>
    </source>
</evidence>
<name>A0AB34KZ28_9PEZI</name>
<reference evidence="2 3" key="1">
    <citation type="journal article" date="2020" name="Microbiol. Resour. Announc.">
        <title>Draft Genome Sequence of a Cladosporium Species Isolated from the Mesophotic Ascidian Didemnum maculosum.</title>
        <authorList>
            <person name="Gioti A."/>
            <person name="Siaperas R."/>
            <person name="Nikolaivits E."/>
            <person name="Le Goff G."/>
            <person name="Ouazzani J."/>
            <person name="Kotoulas G."/>
            <person name="Topakas E."/>
        </authorList>
    </citation>
    <scope>NUCLEOTIDE SEQUENCE [LARGE SCALE GENOMIC DNA]</scope>
    <source>
        <strain evidence="2 3">TM138-S3</strain>
    </source>
</reference>
<keyword evidence="1" id="KW-0732">Signal</keyword>
<evidence type="ECO:0000313" key="2">
    <source>
        <dbReference type="EMBL" id="KAL1590279.1"/>
    </source>
</evidence>
<sequence length="253" mass="29187">MRRPERTWAIIERLIVLQLLSSSYTQARKHLFSVRTQGHGTAIMPFDYDHIKMYAELSDVHVKVGFDSDFRSRVIVEALLLASESSELESHCREAIENGTYQFILPDTDAGTFLVLTQWLTARKVETEDQELLSSAWKLGGDLQVQEFQNDVMRQLFNRFELFSDGLSIDAVNAAYEVGSEGSLFRKALVQRLAHEFTNQYHERWRQEDFKFHGLHENTQLLLDIVVALCDHRMDKSVEVPAPEIDGFLVSYD</sequence>